<sequence>MNREPQRFAFGDTLFAYFENIGDDYEADMRVVDADPVSQQWLTHTDPCQVRIGGEGIPEL</sequence>
<organism evidence="1 2">
    <name type="scientific">Herbiconiux aconitum</name>
    <dbReference type="NCBI Taxonomy" id="2970913"/>
    <lineage>
        <taxon>Bacteria</taxon>
        <taxon>Bacillati</taxon>
        <taxon>Actinomycetota</taxon>
        <taxon>Actinomycetes</taxon>
        <taxon>Micrococcales</taxon>
        <taxon>Microbacteriaceae</taxon>
        <taxon>Herbiconiux</taxon>
    </lineage>
</organism>
<evidence type="ECO:0000313" key="1">
    <source>
        <dbReference type="EMBL" id="MCS5717687.1"/>
    </source>
</evidence>
<gene>
    <name evidence="1" type="ORF">N1027_06005</name>
</gene>
<dbReference type="Gene3D" id="3.30.70.100">
    <property type="match status" value="1"/>
</dbReference>
<dbReference type="InterPro" id="IPR008000">
    <property type="entry name" value="Rham/fucose_mutarotase"/>
</dbReference>
<name>A0ABT2GN76_9MICO</name>
<evidence type="ECO:0000313" key="2">
    <source>
        <dbReference type="Proteomes" id="UP001165584"/>
    </source>
</evidence>
<keyword evidence="2" id="KW-1185">Reference proteome</keyword>
<dbReference type="Pfam" id="PF05336">
    <property type="entry name" value="rhaM"/>
    <property type="match status" value="1"/>
</dbReference>
<protein>
    <submittedName>
        <fullName evidence="1">L-rhamnose mutarotase</fullName>
    </submittedName>
</protein>
<proteinExistence type="predicted"/>
<reference evidence="1" key="1">
    <citation type="submission" date="2022-08" db="EMBL/GenBank/DDBJ databases">
        <authorList>
            <person name="Deng Y."/>
            <person name="Han X.-F."/>
            <person name="Zhang Y.-Q."/>
        </authorList>
    </citation>
    <scope>NUCLEOTIDE SEQUENCE</scope>
    <source>
        <strain evidence="1">CPCC 205763</strain>
    </source>
</reference>
<comment type="caution">
    <text evidence="1">The sequence shown here is derived from an EMBL/GenBank/DDBJ whole genome shotgun (WGS) entry which is preliminary data.</text>
</comment>
<accession>A0ABT2GN76</accession>
<dbReference type="EMBL" id="JANLCM010000001">
    <property type="protein sequence ID" value="MCS5717687.1"/>
    <property type="molecule type" value="Genomic_DNA"/>
</dbReference>
<dbReference type="Proteomes" id="UP001165584">
    <property type="component" value="Unassembled WGS sequence"/>
</dbReference>